<dbReference type="AlphaFoldDB" id="A0A7S1A8Z3"/>
<gene>
    <name evidence="1" type="ORF">NSCI0253_LOCUS20654</name>
</gene>
<dbReference type="Gene3D" id="3.40.50.1820">
    <property type="entry name" value="alpha/beta hydrolase"/>
    <property type="match status" value="1"/>
</dbReference>
<sequence length="173" mass="18929">MGGFDNMLFYFAHPAYVKGLVLYATGPGFTKDEGRLGWNRQAEKLAKGFEEKGLAALVGSDTRMGHRSAHGLANAARGNFAQRPDDEFFLQLSDGPLHCARHLNDIRAPARIIVGLRDKGFLKACEMLAAKLPGAEITRLAEAGHMCCETKADAFNQALLHYLDELVTPVSRL</sequence>
<reference evidence="1" key="1">
    <citation type="submission" date="2021-01" db="EMBL/GenBank/DDBJ databases">
        <authorList>
            <person name="Corre E."/>
            <person name="Pelletier E."/>
            <person name="Niang G."/>
            <person name="Scheremetjew M."/>
            <person name="Finn R."/>
            <person name="Kale V."/>
            <person name="Holt S."/>
            <person name="Cochrane G."/>
            <person name="Meng A."/>
            <person name="Brown T."/>
            <person name="Cohen L."/>
        </authorList>
    </citation>
    <scope>NUCLEOTIDE SEQUENCE</scope>
</reference>
<evidence type="ECO:0008006" key="2">
    <source>
        <dbReference type="Google" id="ProtNLM"/>
    </source>
</evidence>
<evidence type="ECO:0000313" key="1">
    <source>
        <dbReference type="EMBL" id="CAD8846304.1"/>
    </source>
</evidence>
<dbReference type="EMBL" id="HBFQ01029333">
    <property type="protein sequence ID" value="CAD8846304.1"/>
    <property type="molecule type" value="Transcribed_RNA"/>
</dbReference>
<dbReference type="InterPro" id="IPR029058">
    <property type="entry name" value="AB_hydrolase_fold"/>
</dbReference>
<organism evidence="1">
    <name type="scientific">Noctiluca scintillans</name>
    <name type="common">Sea sparkle</name>
    <name type="synonym">Red tide dinoflagellate</name>
    <dbReference type="NCBI Taxonomy" id="2966"/>
    <lineage>
        <taxon>Eukaryota</taxon>
        <taxon>Sar</taxon>
        <taxon>Alveolata</taxon>
        <taxon>Dinophyceae</taxon>
        <taxon>Noctilucales</taxon>
        <taxon>Noctilucaceae</taxon>
        <taxon>Noctiluca</taxon>
    </lineage>
</organism>
<dbReference type="SUPFAM" id="SSF53474">
    <property type="entry name" value="alpha/beta-Hydrolases"/>
    <property type="match status" value="1"/>
</dbReference>
<accession>A0A7S1A8Z3</accession>
<protein>
    <recommendedName>
        <fullName evidence="2">AB hydrolase-1 domain-containing protein</fullName>
    </recommendedName>
</protein>
<proteinExistence type="predicted"/>
<name>A0A7S1A8Z3_NOCSC</name>